<keyword evidence="3" id="KW-1185">Reference proteome</keyword>
<organism evidence="2 3">
    <name type="scientific">Stylosanthes scabra</name>
    <dbReference type="NCBI Taxonomy" id="79078"/>
    <lineage>
        <taxon>Eukaryota</taxon>
        <taxon>Viridiplantae</taxon>
        <taxon>Streptophyta</taxon>
        <taxon>Embryophyta</taxon>
        <taxon>Tracheophyta</taxon>
        <taxon>Spermatophyta</taxon>
        <taxon>Magnoliopsida</taxon>
        <taxon>eudicotyledons</taxon>
        <taxon>Gunneridae</taxon>
        <taxon>Pentapetalae</taxon>
        <taxon>rosids</taxon>
        <taxon>fabids</taxon>
        <taxon>Fabales</taxon>
        <taxon>Fabaceae</taxon>
        <taxon>Papilionoideae</taxon>
        <taxon>50 kb inversion clade</taxon>
        <taxon>dalbergioids sensu lato</taxon>
        <taxon>Dalbergieae</taxon>
        <taxon>Pterocarpus clade</taxon>
        <taxon>Stylosanthes</taxon>
    </lineage>
</organism>
<evidence type="ECO:0000313" key="3">
    <source>
        <dbReference type="Proteomes" id="UP001341840"/>
    </source>
</evidence>
<feature type="compositionally biased region" description="Low complexity" evidence="1">
    <location>
        <begin position="15"/>
        <end position="27"/>
    </location>
</feature>
<sequence>MPQADEGNFEEEDQQQPQQNNHHNKIISHNNTVFLTFSHTMKANTMRPSKASNHTYQACSFSSKPSMRTCRNPKRITWRRS</sequence>
<comment type="caution">
    <text evidence="2">The sequence shown here is derived from an EMBL/GenBank/DDBJ whole genome shotgun (WGS) entry which is preliminary data.</text>
</comment>
<evidence type="ECO:0000313" key="2">
    <source>
        <dbReference type="EMBL" id="MED6225424.1"/>
    </source>
</evidence>
<proteinExistence type="predicted"/>
<dbReference type="EMBL" id="JASCZI010273870">
    <property type="protein sequence ID" value="MED6225424.1"/>
    <property type="molecule type" value="Genomic_DNA"/>
</dbReference>
<dbReference type="Proteomes" id="UP001341840">
    <property type="component" value="Unassembled WGS sequence"/>
</dbReference>
<evidence type="ECO:0000256" key="1">
    <source>
        <dbReference type="SAM" id="MobiDB-lite"/>
    </source>
</evidence>
<name>A0ABU6ZTX4_9FABA</name>
<feature type="region of interest" description="Disordered" evidence="1">
    <location>
        <begin position="1"/>
        <end position="27"/>
    </location>
</feature>
<protein>
    <submittedName>
        <fullName evidence="2">Uncharacterized protein</fullName>
    </submittedName>
</protein>
<accession>A0ABU6ZTX4</accession>
<reference evidence="2 3" key="1">
    <citation type="journal article" date="2023" name="Plants (Basel)">
        <title>Bridging the Gap: Combining Genomics and Transcriptomics Approaches to Understand Stylosanthes scabra, an Orphan Legume from the Brazilian Caatinga.</title>
        <authorList>
            <person name="Ferreira-Neto J.R.C."/>
            <person name="da Silva M.D."/>
            <person name="Binneck E."/>
            <person name="de Melo N.F."/>
            <person name="da Silva R.H."/>
            <person name="de Melo A.L.T.M."/>
            <person name="Pandolfi V."/>
            <person name="Bustamante F.O."/>
            <person name="Brasileiro-Vidal A.C."/>
            <person name="Benko-Iseppon A.M."/>
        </authorList>
    </citation>
    <scope>NUCLEOTIDE SEQUENCE [LARGE SCALE GENOMIC DNA]</scope>
    <source>
        <tissue evidence="2">Leaves</tissue>
    </source>
</reference>
<feature type="non-terminal residue" evidence="2">
    <location>
        <position position="81"/>
    </location>
</feature>
<gene>
    <name evidence="2" type="ORF">PIB30_093612</name>
</gene>